<dbReference type="Proteomes" id="UP001054945">
    <property type="component" value="Unassembled WGS sequence"/>
</dbReference>
<feature type="region of interest" description="Disordered" evidence="1">
    <location>
        <begin position="48"/>
        <end position="81"/>
    </location>
</feature>
<name>A0AAV4P2H4_CAEEX</name>
<accession>A0AAV4P2H4</accession>
<keyword evidence="3" id="KW-1185">Reference proteome</keyword>
<evidence type="ECO:0000313" key="2">
    <source>
        <dbReference type="EMBL" id="GIX91213.1"/>
    </source>
</evidence>
<evidence type="ECO:0000313" key="3">
    <source>
        <dbReference type="Proteomes" id="UP001054945"/>
    </source>
</evidence>
<proteinExistence type="predicted"/>
<evidence type="ECO:0000256" key="1">
    <source>
        <dbReference type="SAM" id="MobiDB-lite"/>
    </source>
</evidence>
<sequence length="112" mass="12760">MQMNLGQCPNKDCPKLHLAIGTKRNSADDFVIPNKIFTFQWESNHMHSESKSALEDEEDLQVKSSVTSERAESLSRHSRRRFGSTFGSCCGPRFYLVRIITLDVAANLFHDQ</sequence>
<comment type="caution">
    <text evidence="2">The sequence shown here is derived from an EMBL/GenBank/DDBJ whole genome shotgun (WGS) entry which is preliminary data.</text>
</comment>
<dbReference type="AlphaFoldDB" id="A0AAV4P2H4"/>
<reference evidence="2 3" key="1">
    <citation type="submission" date="2021-06" db="EMBL/GenBank/DDBJ databases">
        <title>Caerostris extrusa draft genome.</title>
        <authorList>
            <person name="Kono N."/>
            <person name="Arakawa K."/>
        </authorList>
    </citation>
    <scope>NUCLEOTIDE SEQUENCE [LARGE SCALE GENOMIC DNA]</scope>
</reference>
<protein>
    <submittedName>
        <fullName evidence="2">Uncharacterized protein</fullName>
    </submittedName>
</protein>
<organism evidence="2 3">
    <name type="scientific">Caerostris extrusa</name>
    <name type="common">Bark spider</name>
    <name type="synonym">Caerostris bankana</name>
    <dbReference type="NCBI Taxonomy" id="172846"/>
    <lineage>
        <taxon>Eukaryota</taxon>
        <taxon>Metazoa</taxon>
        <taxon>Ecdysozoa</taxon>
        <taxon>Arthropoda</taxon>
        <taxon>Chelicerata</taxon>
        <taxon>Arachnida</taxon>
        <taxon>Araneae</taxon>
        <taxon>Araneomorphae</taxon>
        <taxon>Entelegynae</taxon>
        <taxon>Araneoidea</taxon>
        <taxon>Araneidae</taxon>
        <taxon>Caerostris</taxon>
    </lineage>
</organism>
<dbReference type="EMBL" id="BPLR01021566">
    <property type="protein sequence ID" value="GIX91213.1"/>
    <property type="molecule type" value="Genomic_DNA"/>
</dbReference>
<gene>
    <name evidence="2" type="ORF">CEXT_152221</name>
</gene>